<feature type="transmembrane region" description="Helical" evidence="2">
    <location>
        <begin position="283"/>
        <end position="312"/>
    </location>
</feature>
<dbReference type="Pfam" id="PF25231">
    <property type="entry name" value="DUF7847"/>
    <property type="match status" value="1"/>
</dbReference>
<dbReference type="RefSeq" id="WP_330794159.1">
    <property type="nucleotide sequence ID" value="NZ_JAZEWV010000005.1"/>
</dbReference>
<dbReference type="PANTHER" id="PTHR33133:SF1">
    <property type="entry name" value="EXPRESSED PROTEIN-RELATED"/>
    <property type="match status" value="1"/>
</dbReference>
<evidence type="ECO:0000259" key="3">
    <source>
        <dbReference type="Pfam" id="PF25231"/>
    </source>
</evidence>
<comment type="caution">
    <text evidence="4">The sequence shown here is derived from an EMBL/GenBank/DDBJ whole genome shotgun (WGS) entry which is preliminary data.</text>
</comment>
<evidence type="ECO:0000256" key="2">
    <source>
        <dbReference type="SAM" id="Phobius"/>
    </source>
</evidence>
<evidence type="ECO:0000313" key="5">
    <source>
        <dbReference type="Proteomes" id="UP001344658"/>
    </source>
</evidence>
<keyword evidence="2" id="KW-0812">Transmembrane</keyword>
<reference evidence="4 5" key="1">
    <citation type="submission" date="2023-12" db="EMBL/GenBank/DDBJ databases">
        <title>Streptomyces sp. V4-01.</title>
        <authorList>
            <person name="Somphong A."/>
            <person name="Phongsopitanun W."/>
        </authorList>
    </citation>
    <scope>NUCLEOTIDE SEQUENCE [LARGE SCALE GENOMIC DNA]</scope>
    <source>
        <strain evidence="4 5">V4-01</strain>
    </source>
</reference>
<feature type="compositionally biased region" description="Low complexity" evidence="1">
    <location>
        <begin position="35"/>
        <end position="84"/>
    </location>
</feature>
<keyword evidence="2" id="KW-0472">Membrane</keyword>
<sequence length="479" mass="48726">MTNIPGPTPGSSDSPEPDDGDSPTVDAHDAGPAQDARPASDAGPSSAGPSSAGPSSDAATPSEEAAAVEAPQNVAAGQAGWAQQQPPPVEGWGRWAPPRTQPPGGQVPHQGQPPSPETGQQPPYGGPRWGPAAGGGWQQPTGAGWGRQVPAAPKPGIIPLRPLGIGEILDGAIANLRRNWRAVIGTTLGVGLVTQTAGAIFQHQFVDTSSLDDLQDNPHPTAGDFMHAIGGSMAASGLSLLVTMVGTIIATSMLTVVVSRAVLGRAVSASEAWSAARPQLPRLLGLTLLTPLLIALVVAVCALPGGLVALAGSDDGGLALATLGVLGGSVVALWLGVLWSLASPALMLEKQGIVAAMKRSMKLVRGSWWRVAGVQIVSVILVVIVSSIIELPFTLVGATVTGDSVTNLFSTDNATSWGYLIFVAIGGVIGAALTLPISAGVTTLLYMDQRIRRESLDLELIRAAQEQQPQAAATQAGAQ</sequence>
<protein>
    <submittedName>
        <fullName evidence="4">Glycerophosphoryl diester phosphodiesterase membrane domain-containing protein</fullName>
    </submittedName>
</protein>
<dbReference type="PANTHER" id="PTHR33133">
    <property type="entry name" value="OS08G0107100 PROTEIN-RELATED"/>
    <property type="match status" value="1"/>
</dbReference>
<dbReference type="InterPro" id="IPR057169">
    <property type="entry name" value="DUF7847"/>
</dbReference>
<organism evidence="4 5">
    <name type="scientific">Actinacidiphila polyblastidii</name>
    <dbReference type="NCBI Taxonomy" id="3110430"/>
    <lineage>
        <taxon>Bacteria</taxon>
        <taxon>Bacillati</taxon>
        <taxon>Actinomycetota</taxon>
        <taxon>Actinomycetes</taxon>
        <taxon>Kitasatosporales</taxon>
        <taxon>Streptomycetaceae</taxon>
        <taxon>Actinacidiphila</taxon>
    </lineage>
</organism>
<accession>A0ABU7P8X3</accession>
<gene>
    <name evidence="4" type="ORF">V2S66_09820</name>
</gene>
<dbReference type="EMBL" id="JAZEWV010000005">
    <property type="protein sequence ID" value="MEE4542255.1"/>
    <property type="molecule type" value="Genomic_DNA"/>
</dbReference>
<name>A0ABU7P8X3_9ACTN</name>
<dbReference type="Proteomes" id="UP001344658">
    <property type="component" value="Unassembled WGS sequence"/>
</dbReference>
<proteinExistence type="predicted"/>
<keyword evidence="2" id="KW-1133">Transmembrane helix</keyword>
<feature type="transmembrane region" description="Helical" evidence="2">
    <location>
        <begin position="417"/>
        <end position="446"/>
    </location>
</feature>
<evidence type="ECO:0000256" key="1">
    <source>
        <dbReference type="SAM" id="MobiDB-lite"/>
    </source>
</evidence>
<feature type="domain" description="DUF7847" evidence="3">
    <location>
        <begin position="190"/>
        <end position="408"/>
    </location>
</feature>
<feature type="region of interest" description="Disordered" evidence="1">
    <location>
        <begin position="1"/>
        <end position="150"/>
    </location>
</feature>
<keyword evidence="5" id="KW-1185">Reference proteome</keyword>
<feature type="transmembrane region" description="Helical" evidence="2">
    <location>
        <begin position="238"/>
        <end position="263"/>
    </location>
</feature>
<evidence type="ECO:0000313" key="4">
    <source>
        <dbReference type="EMBL" id="MEE4542255.1"/>
    </source>
</evidence>
<feature type="transmembrane region" description="Helical" evidence="2">
    <location>
        <begin position="318"/>
        <end position="347"/>
    </location>
</feature>
<feature type="transmembrane region" description="Helical" evidence="2">
    <location>
        <begin position="368"/>
        <end position="389"/>
    </location>
</feature>